<dbReference type="AlphaFoldDB" id="A0A1Z2LBU6"/>
<name>A0A1Z2LBU6_9ACTN</name>
<dbReference type="KEGG" id="salj:SMD11_6207"/>
<sequence>MTAEAPSHVYYFAVGTGVWRGTFTFRVTSWRRFLGARGLGGLNRLLVVAMCGTRLVTGASRLDSTIVARPDAGDFGEADNTVRLSAFGVPLYLLRERYVLDPDGTRVTVHAHERFGPLPRVMTRTFAYPAEIREAGMASTYHMPLLGTAWTATYHVGADRRSLAGELVCDWARATERARRVTGGGGGTEGPE</sequence>
<dbReference type="Proteomes" id="UP000195755">
    <property type="component" value="Chromosome"/>
</dbReference>
<organism evidence="1 2">
    <name type="scientific">Streptomyces albireticuli</name>
    <dbReference type="NCBI Taxonomy" id="1940"/>
    <lineage>
        <taxon>Bacteria</taxon>
        <taxon>Bacillati</taxon>
        <taxon>Actinomycetota</taxon>
        <taxon>Actinomycetes</taxon>
        <taxon>Kitasatosporales</taxon>
        <taxon>Streptomycetaceae</taxon>
        <taxon>Streptomyces</taxon>
    </lineage>
</organism>
<gene>
    <name evidence="1" type="ORF">SMD11_6207</name>
</gene>
<dbReference type="OrthoDB" id="4202214at2"/>
<reference evidence="1 2" key="1">
    <citation type="submission" date="2017-06" db="EMBL/GenBank/DDBJ databases">
        <title>Streptomyces albireticuli Genome sequencing and assembly.</title>
        <authorList>
            <person name="Wang Y."/>
            <person name="Du B."/>
            <person name="Ding Y."/>
            <person name="Liu H."/>
            <person name="Hou Q."/>
            <person name="Liu K."/>
            <person name="Yao L."/>
            <person name="Wang C."/>
        </authorList>
    </citation>
    <scope>NUCLEOTIDE SEQUENCE [LARGE SCALE GENOMIC DNA]</scope>
    <source>
        <strain evidence="1 2">MDJK11</strain>
    </source>
</reference>
<dbReference type="EMBL" id="CP021744">
    <property type="protein sequence ID" value="ARZ71783.1"/>
    <property type="molecule type" value="Genomic_DNA"/>
</dbReference>
<protein>
    <submittedName>
        <fullName evidence="1">Uncharacterized protein</fullName>
    </submittedName>
</protein>
<evidence type="ECO:0000313" key="1">
    <source>
        <dbReference type="EMBL" id="ARZ71783.1"/>
    </source>
</evidence>
<evidence type="ECO:0000313" key="2">
    <source>
        <dbReference type="Proteomes" id="UP000195755"/>
    </source>
</evidence>
<accession>A0A1Z2LBU6</accession>
<dbReference type="RefSeq" id="WP_087929521.1">
    <property type="nucleotide sequence ID" value="NZ_CP021744.1"/>
</dbReference>
<proteinExistence type="predicted"/>